<reference evidence="3 4" key="1">
    <citation type="submission" date="2019-03" db="EMBL/GenBank/DDBJ databases">
        <title>Genomic Encyclopedia of Archaeal and Bacterial Type Strains, Phase II (KMG-II): from individual species to whole genera.</title>
        <authorList>
            <person name="Goeker M."/>
        </authorList>
    </citation>
    <scope>NUCLEOTIDE SEQUENCE [LARGE SCALE GENOMIC DNA]</scope>
    <source>
        <strain evidence="3 4">DSM 45499</strain>
    </source>
</reference>
<keyword evidence="4" id="KW-1185">Reference proteome</keyword>
<accession>A0A4R7V166</accession>
<comment type="caution">
    <text evidence="3">The sequence shown here is derived from an EMBL/GenBank/DDBJ whole genome shotgun (WGS) entry which is preliminary data.</text>
</comment>
<evidence type="ECO:0000313" key="4">
    <source>
        <dbReference type="Proteomes" id="UP000294927"/>
    </source>
</evidence>
<evidence type="ECO:0000313" key="3">
    <source>
        <dbReference type="EMBL" id="TDV42570.1"/>
    </source>
</evidence>
<dbReference type="Proteomes" id="UP000294927">
    <property type="component" value="Unassembled WGS sequence"/>
</dbReference>
<feature type="compositionally biased region" description="Basic and acidic residues" evidence="1">
    <location>
        <begin position="83"/>
        <end position="98"/>
    </location>
</feature>
<name>A0A4R7V166_9PSEU</name>
<sequence>MRRDHLPHVVGVAVLIVGLVVGIAFAAVSVSAVLGGLLVLAGSMAGLCALSKRGDADEPDEIADLGPLDIPSATADLPPAEQRQPRAEAHRALLEERPTLPSVNA</sequence>
<protein>
    <submittedName>
        <fullName evidence="3">Uncharacterized protein</fullName>
    </submittedName>
</protein>
<keyword evidence="2" id="KW-0472">Membrane</keyword>
<evidence type="ECO:0000256" key="2">
    <source>
        <dbReference type="SAM" id="Phobius"/>
    </source>
</evidence>
<feature type="region of interest" description="Disordered" evidence="1">
    <location>
        <begin position="67"/>
        <end position="105"/>
    </location>
</feature>
<organism evidence="3 4">
    <name type="scientific">Actinophytocola oryzae</name>
    <dbReference type="NCBI Taxonomy" id="502181"/>
    <lineage>
        <taxon>Bacteria</taxon>
        <taxon>Bacillati</taxon>
        <taxon>Actinomycetota</taxon>
        <taxon>Actinomycetes</taxon>
        <taxon>Pseudonocardiales</taxon>
        <taxon>Pseudonocardiaceae</taxon>
    </lineage>
</organism>
<gene>
    <name evidence="3" type="ORF">CLV71_11739</name>
</gene>
<dbReference type="AlphaFoldDB" id="A0A4R7V166"/>
<keyword evidence="2" id="KW-1133">Transmembrane helix</keyword>
<evidence type="ECO:0000256" key="1">
    <source>
        <dbReference type="SAM" id="MobiDB-lite"/>
    </source>
</evidence>
<proteinExistence type="predicted"/>
<feature type="transmembrane region" description="Helical" evidence="2">
    <location>
        <begin position="7"/>
        <end position="26"/>
    </location>
</feature>
<keyword evidence="2" id="KW-0812">Transmembrane</keyword>
<dbReference type="EMBL" id="SOCP01000017">
    <property type="protein sequence ID" value="TDV42570.1"/>
    <property type="molecule type" value="Genomic_DNA"/>
</dbReference>